<name>A0A1H0FFV3_9ACTN</name>
<sequence>MSTATPVVFVHGLWIHADSWHNWSDLYREAGYAPIAPGWPGDAATVTATRQNPAALAGQGIDDITAGYIRVIDGLDAEPVVIGHSFGGLIAQKLLAGGHAAAAVAIDPAQIKGVKPLPLAQIRSALPVLSRPGNRKKAVSLTSKQFRYGFGNAIPQAESDELFERWAIPGPGRPLFEASTANFSRTSPAKVDTGKSDRGPLLVIGGGEDHTVPEVVARAAHRLYAASSAVTDYQVFPDRGHSLVFDHGWREIADFTLAWLDSQGI</sequence>
<dbReference type="PANTHER" id="PTHR43194">
    <property type="entry name" value="HYDROLASE ALPHA/BETA FOLD FAMILY"/>
    <property type="match status" value="1"/>
</dbReference>
<dbReference type="InterPro" id="IPR050228">
    <property type="entry name" value="Carboxylesterase_BioH"/>
</dbReference>
<dbReference type="InterPro" id="IPR029058">
    <property type="entry name" value="AB_hydrolase_fold"/>
</dbReference>
<keyword evidence="2" id="KW-0378">Hydrolase</keyword>
<reference evidence="2 3" key="1">
    <citation type="submission" date="2016-10" db="EMBL/GenBank/DDBJ databases">
        <authorList>
            <person name="de Groot N.N."/>
        </authorList>
    </citation>
    <scope>NUCLEOTIDE SEQUENCE [LARGE SCALE GENOMIC DNA]</scope>
    <source>
        <strain evidence="2 3">CGMCC 4.2022</strain>
    </source>
</reference>
<dbReference type="PANTHER" id="PTHR43194:SF5">
    <property type="entry name" value="PIMELOYL-[ACYL-CARRIER PROTEIN] METHYL ESTER ESTERASE"/>
    <property type="match status" value="1"/>
</dbReference>
<dbReference type="OrthoDB" id="3810256at2"/>
<dbReference type="STRING" id="310781.SAMN05216259_106277"/>
<dbReference type="Pfam" id="PF12697">
    <property type="entry name" value="Abhydrolase_6"/>
    <property type="match status" value="1"/>
</dbReference>
<evidence type="ECO:0000259" key="1">
    <source>
        <dbReference type="Pfam" id="PF12697"/>
    </source>
</evidence>
<dbReference type="RefSeq" id="WP_093785049.1">
    <property type="nucleotide sequence ID" value="NZ_FNIE01000006.1"/>
</dbReference>
<dbReference type="Proteomes" id="UP000199341">
    <property type="component" value="Unassembled WGS sequence"/>
</dbReference>
<proteinExistence type="predicted"/>
<feature type="domain" description="AB hydrolase-1" evidence="1">
    <location>
        <begin position="7"/>
        <end position="254"/>
    </location>
</feature>
<dbReference type="AlphaFoldDB" id="A0A1H0FFV3"/>
<evidence type="ECO:0000313" key="3">
    <source>
        <dbReference type="Proteomes" id="UP000199341"/>
    </source>
</evidence>
<gene>
    <name evidence="2" type="ORF">SAMN05216259_106277</name>
</gene>
<evidence type="ECO:0000313" key="2">
    <source>
        <dbReference type="EMBL" id="SDN93454.1"/>
    </source>
</evidence>
<organism evidence="2 3">
    <name type="scientific">Actinacidiphila guanduensis</name>
    <dbReference type="NCBI Taxonomy" id="310781"/>
    <lineage>
        <taxon>Bacteria</taxon>
        <taxon>Bacillati</taxon>
        <taxon>Actinomycetota</taxon>
        <taxon>Actinomycetes</taxon>
        <taxon>Kitasatosporales</taxon>
        <taxon>Streptomycetaceae</taxon>
        <taxon>Actinacidiphila</taxon>
    </lineage>
</organism>
<dbReference type="SUPFAM" id="SSF53474">
    <property type="entry name" value="alpha/beta-Hydrolases"/>
    <property type="match status" value="1"/>
</dbReference>
<dbReference type="EMBL" id="FNIE01000006">
    <property type="protein sequence ID" value="SDN93454.1"/>
    <property type="molecule type" value="Genomic_DNA"/>
</dbReference>
<keyword evidence="3" id="KW-1185">Reference proteome</keyword>
<accession>A0A1H0FFV3</accession>
<protein>
    <submittedName>
        <fullName evidence="2">Lysophospholipase, alpha-beta hydrolase superfamily</fullName>
    </submittedName>
</protein>
<dbReference type="InterPro" id="IPR000073">
    <property type="entry name" value="AB_hydrolase_1"/>
</dbReference>
<dbReference type="GO" id="GO:0016787">
    <property type="term" value="F:hydrolase activity"/>
    <property type="evidence" value="ECO:0007669"/>
    <property type="project" value="UniProtKB-KW"/>
</dbReference>
<dbReference type="Gene3D" id="3.40.50.1820">
    <property type="entry name" value="alpha/beta hydrolase"/>
    <property type="match status" value="1"/>
</dbReference>